<evidence type="ECO:0000259" key="11">
    <source>
        <dbReference type="Pfam" id="PF15503"/>
    </source>
</evidence>
<dbReference type="InterPro" id="IPR009621">
    <property type="entry name" value="UPF0239"/>
</dbReference>
<evidence type="ECO:0000256" key="5">
    <source>
        <dbReference type="ARBA" id="ARBA00022692"/>
    </source>
</evidence>
<dbReference type="PANTHER" id="PTHR14409:SF0">
    <property type="entry name" value="PROTEIN MANBAL"/>
    <property type="match status" value="1"/>
</dbReference>
<dbReference type="GO" id="GO:0016020">
    <property type="term" value="C:membrane"/>
    <property type="evidence" value="ECO:0007669"/>
    <property type="project" value="UniProtKB-SubCell"/>
</dbReference>
<keyword evidence="4" id="KW-0963">Cytoplasm</keyword>
<comment type="caution">
    <text evidence="12">The sequence shown here is derived from an EMBL/GenBank/DDBJ whole genome shotgun (WGS) entry which is preliminary data.</text>
</comment>
<keyword evidence="5" id="KW-0812">Transmembrane</keyword>
<dbReference type="EMBL" id="CAJRST010008890">
    <property type="protein sequence ID" value="CAG5898641.1"/>
    <property type="molecule type" value="Genomic_DNA"/>
</dbReference>
<feature type="region of interest" description="Disordered" evidence="10">
    <location>
        <begin position="72"/>
        <end position="105"/>
    </location>
</feature>
<accession>A0A8S4AZ16</accession>
<evidence type="ECO:0000256" key="8">
    <source>
        <dbReference type="ARBA" id="ARBA00023212"/>
    </source>
</evidence>
<gene>
    <name evidence="12" type="ORF">MMEN_LOCUS9181</name>
</gene>
<feature type="domain" description="Protein phosphatase 1 regulatory subunit 35 C-terminal" evidence="11">
    <location>
        <begin position="164"/>
        <end position="215"/>
    </location>
</feature>
<dbReference type="AlphaFoldDB" id="A0A8S4AZ16"/>
<keyword evidence="13" id="KW-1185">Reference proteome</keyword>
<comment type="similarity">
    <text evidence="9">Belongs to the PPP1R35 family.</text>
</comment>
<dbReference type="Pfam" id="PF15503">
    <property type="entry name" value="PPP1R35_C"/>
    <property type="match status" value="1"/>
</dbReference>
<evidence type="ECO:0000256" key="2">
    <source>
        <dbReference type="ARBA" id="ARBA00004167"/>
    </source>
</evidence>
<reference evidence="12" key="1">
    <citation type="submission" date="2021-05" db="EMBL/GenBank/DDBJ databases">
        <authorList>
            <person name="Tigano A."/>
        </authorList>
    </citation>
    <scope>NUCLEOTIDE SEQUENCE</scope>
</reference>
<dbReference type="OrthoDB" id="8942190at2759"/>
<proteinExistence type="inferred from homology"/>
<name>A0A8S4AZ16_9TELE</name>
<evidence type="ECO:0000256" key="6">
    <source>
        <dbReference type="ARBA" id="ARBA00022989"/>
    </source>
</evidence>
<dbReference type="Proteomes" id="UP000677803">
    <property type="component" value="Unassembled WGS sequence"/>
</dbReference>
<dbReference type="Pfam" id="PF06783">
    <property type="entry name" value="UPF0239"/>
    <property type="match status" value="1"/>
</dbReference>
<keyword evidence="6" id="KW-1133">Transmembrane helix</keyword>
<comment type="similarity">
    <text evidence="3">Belongs to the UPF0239 family.</text>
</comment>
<evidence type="ECO:0000256" key="7">
    <source>
        <dbReference type="ARBA" id="ARBA00023136"/>
    </source>
</evidence>
<evidence type="ECO:0000256" key="10">
    <source>
        <dbReference type="SAM" id="MobiDB-lite"/>
    </source>
</evidence>
<dbReference type="GO" id="GO:0005814">
    <property type="term" value="C:centriole"/>
    <property type="evidence" value="ECO:0007669"/>
    <property type="project" value="UniProtKB-SubCell"/>
</dbReference>
<feature type="compositionally biased region" description="Basic residues" evidence="10">
    <location>
        <begin position="91"/>
        <end position="100"/>
    </location>
</feature>
<dbReference type="InterPro" id="IPR029135">
    <property type="entry name" value="PPP1R35_C"/>
</dbReference>
<organism evidence="12 13">
    <name type="scientific">Menidia menidia</name>
    <name type="common">Atlantic silverside</name>
    <dbReference type="NCBI Taxonomy" id="238744"/>
    <lineage>
        <taxon>Eukaryota</taxon>
        <taxon>Metazoa</taxon>
        <taxon>Chordata</taxon>
        <taxon>Craniata</taxon>
        <taxon>Vertebrata</taxon>
        <taxon>Euteleostomi</taxon>
        <taxon>Actinopterygii</taxon>
        <taxon>Neopterygii</taxon>
        <taxon>Teleostei</taxon>
        <taxon>Neoteleostei</taxon>
        <taxon>Acanthomorphata</taxon>
        <taxon>Ovalentaria</taxon>
        <taxon>Atherinomorphae</taxon>
        <taxon>Atheriniformes</taxon>
        <taxon>Atherinopsidae</taxon>
        <taxon>Menidiinae</taxon>
        <taxon>Menidia</taxon>
    </lineage>
</organism>
<feature type="region of interest" description="Disordered" evidence="10">
    <location>
        <begin position="117"/>
        <end position="144"/>
    </location>
</feature>
<evidence type="ECO:0000256" key="1">
    <source>
        <dbReference type="ARBA" id="ARBA00004114"/>
    </source>
</evidence>
<sequence>MKLMLRLNSREGGHKVRAQSTIQDKMVFPHELDLSTPTLFKSFLRFGLFLGLIFQFIRILAAIFSTSRGHEQEEATEQKKKPKGPAPQTRQKPKKERKKQTLNSLMGKINSVAVKRFKAGGHRPPPEPRATKKSPFEDSGATPTTCALEAPVASGGAAGGLGRPELHTTLSLRAALHSLKETDFNSKKAVKETLCKSERIKSLINARATEGAWFQH</sequence>
<feature type="compositionally biased region" description="Basic and acidic residues" evidence="10">
    <location>
        <begin position="124"/>
        <end position="136"/>
    </location>
</feature>
<protein>
    <submittedName>
        <fullName evidence="12">(Atlantic silverside) hypothetical protein</fullName>
    </submittedName>
</protein>
<evidence type="ECO:0000256" key="9">
    <source>
        <dbReference type="ARBA" id="ARBA00029452"/>
    </source>
</evidence>
<keyword evidence="8" id="KW-0206">Cytoskeleton</keyword>
<evidence type="ECO:0000313" key="13">
    <source>
        <dbReference type="Proteomes" id="UP000677803"/>
    </source>
</evidence>
<dbReference type="PANTHER" id="PTHR14409">
    <property type="entry name" value="MANNOSIDASE, BETA A, LYSOSOMAL-LIKE, MANBAL PROTEIN"/>
    <property type="match status" value="1"/>
</dbReference>
<evidence type="ECO:0000256" key="4">
    <source>
        <dbReference type="ARBA" id="ARBA00022490"/>
    </source>
</evidence>
<evidence type="ECO:0000256" key="3">
    <source>
        <dbReference type="ARBA" id="ARBA00006839"/>
    </source>
</evidence>
<keyword evidence="7" id="KW-0472">Membrane</keyword>
<evidence type="ECO:0000313" key="12">
    <source>
        <dbReference type="EMBL" id="CAG5898641.1"/>
    </source>
</evidence>
<comment type="subcellular location">
    <subcellularLocation>
        <location evidence="1">Cytoplasm</location>
        <location evidence="1">Cytoskeleton</location>
        <location evidence="1">Microtubule organizing center</location>
        <location evidence="1">Centrosome</location>
        <location evidence="1">Centriole</location>
    </subcellularLocation>
    <subcellularLocation>
        <location evidence="2">Membrane</location>
        <topology evidence="2">Single-pass membrane protein</topology>
    </subcellularLocation>
</comment>